<dbReference type="GO" id="GO:0005634">
    <property type="term" value="C:nucleus"/>
    <property type="evidence" value="ECO:0007669"/>
    <property type="project" value="TreeGrafter"/>
</dbReference>
<keyword evidence="1" id="KW-0677">Repeat</keyword>
<dbReference type="EMBL" id="GDIQ01097281">
    <property type="protein sequence ID" value="JAL54445.1"/>
    <property type="molecule type" value="Transcribed_RNA"/>
</dbReference>
<feature type="compositionally biased region" description="Polar residues" evidence="3">
    <location>
        <begin position="579"/>
        <end position="592"/>
    </location>
</feature>
<organism evidence="4">
    <name type="scientific">Daphnia magna</name>
    <dbReference type="NCBI Taxonomy" id="35525"/>
    <lineage>
        <taxon>Eukaryota</taxon>
        <taxon>Metazoa</taxon>
        <taxon>Ecdysozoa</taxon>
        <taxon>Arthropoda</taxon>
        <taxon>Crustacea</taxon>
        <taxon>Branchiopoda</taxon>
        <taxon>Diplostraca</taxon>
        <taxon>Cladocera</taxon>
        <taxon>Anomopoda</taxon>
        <taxon>Daphniidae</taxon>
        <taxon>Daphnia</taxon>
    </lineage>
</organism>
<protein>
    <submittedName>
        <fullName evidence="4">GA binding protein transcription factor beta subunit 1-2</fullName>
    </submittedName>
</protein>
<accession>A0A0P5MFT1</accession>
<dbReference type="GO" id="GO:0045944">
    <property type="term" value="P:positive regulation of transcription by RNA polymerase II"/>
    <property type="evidence" value="ECO:0007669"/>
    <property type="project" value="TreeGrafter"/>
</dbReference>
<dbReference type="InterPro" id="IPR036770">
    <property type="entry name" value="Ankyrin_rpt-contain_sf"/>
</dbReference>
<dbReference type="PANTHER" id="PTHR24193:SF121">
    <property type="entry name" value="ADA2A-CONTAINING COMPLEX COMPONENT 3, ISOFORM D"/>
    <property type="match status" value="1"/>
</dbReference>
<name>A0A0P5MFT1_9CRUS</name>
<evidence type="ECO:0000313" key="4">
    <source>
        <dbReference type="EMBL" id="JAL54445.1"/>
    </source>
</evidence>
<keyword evidence="2" id="KW-0040">ANK repeat</keyword>
<dbReference type="PRINTS" id="PR01415">
    <property type="entry name" value="ANKYRIN"/>
</dbReference>
<dbReference type="GO" id="GO:0000976">
    <property type="term" value="F:transcription cis-regulatory region binding"/>
    <property type="evidence" value="ECO:0007669"/>
    <property type="project" value="TreeGrafter"/>
</dbReference>
<evidence type="ECO:0000256" key="2">
    <source>
        <dbReference type="ARBA" id="ARBA00023043"/>
    </source>
</evidence>
<evidence type="ECO:0000256" key="3">
    <source>
        <dbReference type="SAM" id="MobiDB-lite"/>
    </source>
</evidence>
<dbReference type="PROSITE" id="PS50088">
    <property type="entry name" value="ANK_REPEAT"/>
    <property type="match status" value="3"/>
</dbReference>
<feature type="compositionally biased region" description="Acidic residues" evidence="3">
    <location>
        <begin position="601"/>
        <end position="612"/>
    </location>
</feature>
<proteinExistence type="predicted"/>
<dbReference type="SMART" id="SM00248">
    <property type="entry name" value="ANK"/>
    <property type="match status" value="4"/>
</dbReference>
<dbReference type="SUPFAM" id="SSF48403">
    <property type="entry name" value="Ankyrin repeat"/>
    <property type="match status" value="1"/>
</dbReference>
<sequence>MDHNQILLDAVIEFPSQLLGENSDGQQQEGSLLLSQANQLPISNQNMVEMGKKLLEAASENNLESVRSLMTGGAPFTGNWLGTTPLHAAAKAGHVETVELLLKAGIFRDAKTKVDRTALQMAAEEGYTTIVQMLLEHGADINSKDMLRMTALHWAVERGHRDVVTVLLSYGADVVVFNKFDKTAMDIACDNGFEDIALQLEAAMLQRNNKTHSPIVNGRTEAVRHVNSSHEISSVKSPTWKTSPEEDALEKLTANTLNSESTSHEALKLLESHGISFLPVDNSTLLTSALESGQSIGLTEAGKMALNHLKKDSHSVAQSAQVAPVAKKPKLSSTPSSGHPRVVTITAEQFMAIAGRLQNRGNGTGKPVIFSLPKNFSLSTEKISNTKLAAPLAANAITASKAPIPRLDSSAPGSIASHDLQNSLTTEPATEAKPPQLHLSMPILIEDEPCSEPTSIEVKSTNGQYHEDHIPAPSEFDLVSSQEVSMPSLDISSPSIAMIETNNIAMHNSASANVTPTVNSETDDMKLHFFKSGQLKGSARTTPITILCQRKRRKSVTLEEADEEDCPTNSVALAPMHSRSAQTQGQQHHQPTLNNAAPPLDADDDMFVNDESESCHGNNNPPVWLSIMEEENSQFSASAADNDDDLLDPSRLAAQLASIRQAASQYSFSS</sequence>
<dbReference type="OrthoDB" id="427518at2759"/>
<dbReference type="PROSITE" id="PS50297">
    <property type="entry name" value="ANK_REP_REGION"/>
    <property type="match status" value="3"/>
</dbReference>
<dbReference type="Gene3D" id="1.25.40.20">
    <property type="entry name" value="Ankyrin repeat-containing domain"/>
    <property type="match status" value="1"/>
</dbReference>
<reference evidence="4" key="1">
    <citation type="submission" date="2015-10" db="EMBL/GenBank/DDBJ databases">
        <title>EvidentialGene: Evidence-directed Construction of Complete mRNA Transcriptomes without Genomes.</title>
        <authorList>
            <person name="Gilbert D.G."/>
        </authorList>
    </citation>
    <scope>NUCLEOTIDE SEQUENCE</scope>
</reference>
<dbReference type="PANTHER" id="PTHR24193">
    <property type="entry name" value="ANKYRIN REPEAT PROTEIN"/>
    <property type="match status" value="1"/>
</dbReference>
<evidence type="ECO:0000256" key="1">
    <source>
        <dbReference type="ARBA" id="ARBA00022737"/>
    </source>
</evidence>
<dbReference type="AlphaFoldDB" id="A0A0P5MFT1"/>
<feature type="region of interest" description="Disordered" evidence="3">
    <location>
        <begin position="577"/>
        <end position="623"/>
    </location>
</feature>
<dbReference type="InterPro" id="IPR050663">
    <property type="entry name" value="Ankyrin-SOCS_Box"/>
</dbReference>
<dbReference type="InterPro" id="IPR002110">
    <property type="entry name" value="Ankyrin_rpt"/>
</dbReference>
<dbReference type="Pfam" id="PF12796">
    <property type="entry name" value="Ank_2"/>
    <property type="match status" value="2"/>
</dbReference>